<feature type="compositionally biased region" description="Polar residues" evidence="8">
    <location>
        <begin position="446"/>
        <end position="455"/>
    </location>
</feature>
<feature type="compositionally biased region" description="Low complexity" evidence="8">
    <location>
        <begin position="488"/>
        <end position="512"/>
    </location>
</feature>
<proteinExistence type="predicted"/>
<feature type="compositionally biased region" description="Polar residues" evidence="8">
    <location>
        <begin position="349"/>
        <end position="376"/>
    </location>
</feature>
<gene>
    <name evidence="10" type="ORF">AAFC00_003763</name>
</gene>
<sequence length="785" mass="85356">MMNNDHSRGRSLSAAHNPHLTSSASVSPHPHPSLDQSYQQQFGQQYSSAFQQQQDAQFLNPQATLLDFEQQFQAPGQAGDITQHTFLQAQTSPLPQSLQNTSYVQPNYNQQNNDSFSPGSSSVNLNVPSPYSNSSEASSFPNFDIEASNLALDPTLLYSNGNNSSNNQILQQTFDTSSLSLDAMAAAAATHHSPTPPHLLHTGVRNTSQSPSPHASPGFQQPPFNDNRPRSESLDPASAAFPPIGYHGNDWANGRAFQGHRRAPSDTYSEISTHSNQASPYLGAADDFDASPMLNAQDHPLFSDGLGLGQFTLSDPQLGQAHISPGPSPHVSPHLMPQLSPQQALPEYTSLNNFGFSPDMSQQNGGASDLYQNSGSEPFPQLSGHNSPGDFGQADVMSPPEINIEFAPPSRQASFEPNIAVVKQEDTLSPPDRSPSRNRERAKSDSFANPLTRPSTPGFAGRGRSPSLQPYKHDKDSLSPHDNRHPSSRSPSPSSSISGNRSRASSASSAPRKYYLDLANPERAGENGHDPKRVQKHPANFACTLCDKRFTRAYNLRSHLRTHTDERPFVCTICGKAFARQHDRKRHEGLHSGEKKFVCKGALSTGEQWGCGRRFARADALGRHFRSEAGRICIRPLLDEEAAERQRQWQQEQAQHQQQQMQNEQAGFAVTPMTMQQPQFHPLLPAALLQTYPELASFDWSAPANSAPIPEEMDFSGRSSFDATSSGGEWDALSENEMGSFGVPSPMPTQTNGGAVQGLGMGVNGNGNNGGWVGSGDYLSDFDGR</sequence>
<evidence type="ECO:0000256" key="5">
    <source>
        <dbReference type="ARBA" id="ARBA00022833"/>
    </source>
</evidence>
<dbReference type="SMART" id="SM00355">
    <property type="entry name" value="ZnF_C2H2"/>
    <property type="match status" value="2"/>
</dbReference>
<feature type="compositionally biased region" description="Polar residues" evidence="8">
    <location>
        <begin position="97"/>
        <end position="127"/>
    </location>
</feature>
<keyword evidence="3" id="KW-0677">Repeat</keyword>
<evidence type="ECO:0000256" key="8">
    <source>
        <dbReference type="SAM" id="MobiDB-lite"/>
    </source>
</evidence>
<feature type="compositionally biased region" description="Basic and acidic residues" evidence="8">
    <location>
        <begin position="471"/>
        <end position="485"/>
    </location>
</feature>
<feature type="domain" description="C2H2-type" evidence="9">
    <location>
        <begin position="569"/>
        <end position="596"/>
    </location>
</feature>
<evidence type="ECO:0000313" key="11">
    <source>
        <dbReference type="Proteomes" id="UP001562354"/>
    </source>
</evidence>
<feature type="region of interest" description="Disordered" evidence="8">
    <location>
        <begin position="97"/>
        <end position="138"/>
    </location>
</feature>
<feature type="compositionally biased region" description="Low complexity" evidence="8">
    <location>
        <begin position="22"/>
        <end position="53"/>
    </location>
</feature>
<dbReference type="InterPro" id="IPR013087">
    <property type="entry name" value="Znf_C2H2_type"/>
</dbReference>
<dbReference type="SUPFAM" id="SSF57667">
    <property type="entry name" value="beta-beta-alpha zinc fingers"/>
    <property type="match status" value="1"/>
</dbReference>
<comment type="subcellular location">
    <subcellularLocation>
        <location evidence="1">Nucleus</location>
    </subcellularLocation>
</comment>
<evidence type="ECO:0000256" key="6">
    <source>
        <dbReference type="ARBA" id="ARBA00023242"/>
    </source>
</evidence>
<feature type="region of interest" description="Disordered" evidence="8">
    <location>
        <begin position="1"/>
        <end position="53"/>
    </location>
</feature>
<keyword evidence="5" id="KW-0862">Zinc</keyword>
<feature type="compositionally biased region" description="Polar residues" evidence="8">
    <location>
        <begin position="204"/>
        <end position="224"/>
    </location>
</feature>
<dbReference type="InterPro" id="IPR050527">
    <property type="entry name" value="Snail/Krueppel_Znf"/>
</dbReference>
<evidence type="ECO:0000256" key="4">
    <source>
        <dbReference type="ARBA" id="ARBA00022771"/>
    </source>
</evidence>
<evidence type="ECO:0000256" key="7">
    <source>
        <dbReference type="PROSITE-ProRule" id="PRU00042"/>
    </source>
</evidence>
<feature type="compositionally biased region" description="Basic and acidic residues" evidence="8">
    <location>
        <begin position="434"/>
        <end position="444"/>
    </location>
</feature>
<dbReference type="InterPro" id="IPR036236">
    <property type="entry name" value="Znf_C2H2_sf"/>
</dbReference>
<evidence type="ECO:0000256" key="3">
    <source>
        <dbReference type="ARBA" id="ARBA00022737"/>
    </source>
</evidence>
<comment type="caution">
    <text evidence="10">The sequence shown here is derived from an EMBL/GenBank/DDBJ whole genome shotgun (WGS) entry which is preliminary data.</text>
</comment>
<dbReference type="Gene3D" id="3.30.160.60">
    <property type="entry name" value="Classic Zinc Finger"/>
    <property type="match status" value="3"/>
</dbReference>
<evidence type="ECO:0000259" key="9">
    <source>
        <dbReference type="PROSITE" id="PS50157"/>
    </source>
</evidence>
<dbReference type="PANTHER" id="PTHR24388:SF54">
    <property type="entry name" value="PROTEIN ESCARGOT"/>
    <property type="match status" value="1"/>
</dbReference>
<keyword evidence="11" id="KW-1185">Reference proteome</keyword>
<feature type="region of interest" description="Disordered" evidence="8">
    <location>
        <begin position="349"/>
        <end position="512"/>
    </location>
</feature>
<dbReference type="PROSITE" id="PS50157">
    <property type="entry name" value="ZINC_FINGER_C2H2_2"/>
    <property type="match status" value="2"/>
</dbReference>
<reference evidence="10 11" key="1">
    <citation type="submission" date="2024-07" db="EMBL/GenBank/DDBJ databases">
        <title>Draft sequence of the Neodothiora populina.</title>
        <authorList>
            <person name="Drown D.D."/>
            <person name="Schuette U.S."/>
            <person name="Buechlein A.B."/>
            <person name="Rusch D.R."/>
            <person name="Winton L.W."/>
            <person name="Adams G.A."/>
        </authorList>
    </citation>
    <scope>NUCLEOTIDE SEQUENCE [LARGE SCALE GENOMIC DNA]</scope>
    <source>
        <strain evidence="10 11">CPC 39397</strain>
    </source>
</reference>
<dbReference type="PROSITE" id="PS00028">
    <property type="entry name" value="ZINC_FINGER_C2H2_1"/>
    <property type="match status" value="2"/>
</dbReference>
<dbReference type="GeneID" id="95977463"/>
<feature type="region of interest" description="Disordered" evidence="8">
    <location>
        <begin position="186"/>
        <end position="274"/>
    </location>
</feature>
<evidence type="ECO:0000313" key="10">
    <source>
        <dbReference type="EMBL" id="KAL1304836.1"/>
    </source>
</evidence>
<evidence type="ECO:0000256" key="1">
    <source>
        <dbReference type="ARBA" id="ARBA00004123"/>
    </source>
</evidence>
<dbReference type="PANTHER" id="PTHR24388">
    <property type="entry name" value="ZINC FINGER PROTEIN"/>
    <property type="match status" value="1"/>
</dbReference>
<protein>
    <recommendedName>
        <fullName evidence="9">C2H2-type domain-containing protein</fullName>
    </recommendedName>
</protein>
<dbReference type="Proteomes" id="UP001562354">
    <property type="component" value="Unassembled WGS sequence"/>
</dbReference>
<dbReference type="RefSeq" id="XP_069201110.1">
    <property type="nucleotide sequence ID" value="XM_069343283.1"/>
</dbReference>
<feature type="region of interest" description="Disordered" evidence="8">
    <location>
        <begin position="321"/>
        <end position="340"/>
    </location>
</feature>
<feature type="domain" description="C2H2-type" evidence="9">
    <location>
        <begin position="541"/>
        <end position="568"/>
    </location>
</feature>
<organism evidence="10 11">
    <name type="scientific">Neodothiora populina</name>
    <dbReference type="NCBI Taxonomy" id="2781224"/>
    <lineage>
        <taxon>Eukaryota</taxon>
        <taxon>Fungi</taxon>
        <taxon>Dikarya</taxon>
        <taxon>Ascomycota</taxon>
        <taxon>Pezizomycotina</taxon>
        <taxon>Dothideomycetes</taxon>
        <taxon>Dothideomycetidae</taxon>
        <taxon>Dothideales</taxon>
        <taxon>Dothioraceae</taxon>
        <taxon>Neodothiora</taxon>
    </lineage>
</organism>
<feature type="compositionally biased region" description="Low complexity" evidence="8">
    <location>
        <begin position="186"/>
        <end position="202"/>
    </location>
</feature>
<accession>A0ABR3PGG6</accession>
<name>A0ABR3PGG6_9PEZI</name>
<feature type="compositionally biased region" description="Low complexity" evidence="8">
    <location>
        <begin position="128"/>
        <end position="138"/>
    </location>
</feature>
<dbReference type="Pfam" id="PF00096">
    <property type="entry name" value="zf-C2H2"/>
    <property type="match status" value="2"/>
</dbReference>
<dbReference type="EMBL" id="JBFMKM010000008">
    <property type="protein sequence ID" value="KAL1304836.1"/>
    <property type="molecule type" value="Genomic_DNA"/>
</dbReference>
<keyword evidence="6" id="KW-0539">Nucleus</keyword>
<keyword evidence="4 7" id="KW-0863">Zinc-finger</keyword>
<evidence type="ECO:0000256" key="2">
    <source>
        <dbReference type="ARBA" id="ARBA00022723"/>
    </source>
</evidence>
<keyword evidence="2" id="KW-0479">Metal-binding</keyword>